<dbReference type="GO" id="GO:0003677">
    <property type="term" value="F:DNA binding"/>
    <property type="evidence" value="ECO:0007669"/>
    <property type="project" value="UniProtKB-KW"/>
</dbReference>
<dbReference type="AlphaFoldDB" id="W2SAY4"/>
<dbReference type="Gene3D" id="1.10.10.60">
    <property type="entry name" value="Homeodomain-like"/>
    <property type="match status" value="2"/>
</dbReference>
<evidence type="ECO:0000256" key="2">
    <source>
        <dbReference type="ARBA" id="ARBA00023242"/>
    </source>
</evidence>
<dbReference type="eggNOG" id="ENOG502QQS7">
    <property type="taxonomic scope" value="Eukaryota"/>
</dbReference>
<dbReference type="PANTHER" id="PTHR19303">
    <property type="entry name" value="TRANSPOSON"/>
    <property type="match status" value="1"/>
</dbReference>
<keyword evidence="1" id="KW-0238">DNA-binding</keyword>
<feature type="domain" description="HTH CENPB-type" evidence="4">
    <location>
        <begin position="161"/>
        <end position="232"/>
    </location>
</feature>
<sequence>MSPMHEYSQFDFGPSAAAPMPIEPSYRMARPPPYAAGVPQMPPPLIMPTTLPPNGLWPSMIAAGGHQGNYQPPILPAAPITTPLSAGTSSDMTPTSAKTTTSRRKLTDEERRQMCLEAEQNPNMKQTQIGAKFNVERSTVSKILRHKEKYMNLPPLEDVVSPGKKSKAKLPDFEKTLANWVRNQQKRGLPVSDDDLKKQARVFSFSRSDQAIVSSSSWLEKFKQKNQLGRYAEGVDINGTSTGETSPLGSPASSNDLKLPAAAAAEDHLSSGKEEHTDYYDFEVKSPGPGELEAHELVSPYSATDPQEDDEMPDLPPNEAFSLAASNMIRQRSQTLPHLGEYSHTDSRASTAALDSKPAFSRALTASMVTGTQSHVDPSVMMKRHKSVPDIHEEMNEVHFTYMHPPPIPGHSASASPISNPMSPSEDDNIRALHSIKKLLQENPGVADPDDYLAIGKLMEKMRLLRSPTPSSMSLNVDGKGRKRQFVGIS</sequence>
<dbReference type="PANTHER" id="PTHR19303:SF70">
    <property type="entry name" value="HTH CENPB-TYPE DOMAIN-CONTAINING PROTEIN"/>
    <property type="match status" value="1"/>
</dbReference>
<feature type="compositionally biased region" description="Polar residues" evidence="3">
    <location>
        <begin position="238"/>
        <end position="256"/>
    </location>
</feature>
<dbReference type="InterPro" id="IPR006600">
    <property type="entry name" value="HTH_CenpB_DNA-bd_dom"/>
</dbReference>
<dbReference type="RefSeq" id="XP_008712518.1">
    <property type="nucleotide sequence ID" value="XM_008714296.1"/>
</dbReference>
<dbReference type="SUPFAM" id="SSF46689">
    <property type="entry name" value="Homeodomain-like"/>
    <property type="match status" value="2"/>
</dbReference>
<evidence type="ECO:0000256" key="1">
    <source>
        <dbReference type="ARBA" id="ARBA00023125"/>
    </source>
</evidence>
<evidence type="ECO:0000256" key="3">
    <source>
        <dbReference type="SAM" id="MobiDB-lite"/>
    </source>
</evidence>
<dbReference type="InParanoid" id="W2SAY4"/>
<keyword evidence="6" id="KW-1185">Reference proteome</keyword>
<dbReference type="OrthoDB" id="9909311at2759"/>
<feature type="region of interest" description="Disordered" evidence="3">
    <location>
        <begin position="85"/>
        <end position="108"/>
    </location>
</feature>
<keyword evidence="2" id="KW-0539">Nucleus</keyword>
<dbReference type="GO" id="GO:0005634">
    <property type="term" value="C:nucleus"/>
    <property type="evidence" value="ECO:0007669"/>
    <property type="project" value="TreeGrafter"/>
</dbReference>
<name>W2SAY4_CYPE1</name>
<evidence type="ECO:0000259" key="4">
    <source>
        <dbReference type="PROSITE" id="PS51253"/>
    </source>
</evidence>
<reference evidence="5 6" key="1">
    <citation type="submission" date="2013-03" db="EMBL/GenBank/DDBJ databases">
        <title>The Genome Sequence of Phialophora europaea CBS 101466.</title>
        <authorList>
            <consortium name="The Broad Institute Genomics Platform"/>
            <person name="Cuomo C."/>
            <person name="de Hoog S."/>
            <person name="Gorbushina A."/>
            <person name="Walker B."/>
            <person name="Young S.K."/>
            <person name="Zeng Q."/>
            <person name="Gargeya S."/>
            <person name="Fitzgerald M."/>
            <person name="Haas B."/>
            <person name="Abouelleil A."/>
            <person name="Allen A.W."/>
            <person name="Alvarado L."/>
            <person name="Arachchi H.M."/>
            <person name="Berlin A.M."/>
            <person name="Chapman S.B."/>
            <person name="Gainer-Dewar J."/>
            <person name="Goldberg J."/>
            <person name="Griggs A."/>
            <person name="Gujja S."/>
            <person name="Hansen M."/>
            <person name="Howarth C."/>
            <person name="Imamovic A."/>
            <person name="Ireland A."/>
            <person name="Larimer J."/>
            <person name="McCowan C."/>
            <person name="Murphy C."/>
            <person name="Pearson M."/>
            <person name="Poon T.W."/>
            <person name="Priest M."/>
            <person name="Roberts A."/>
            <person name="Saif S."/>
            <person name="Shea T."/>
            <person name="Sisk P."/>
            <person name="Sykes S."/>
            <person name="Wortman J."/>
            <person name="Nusbaum C."/>
            <person name="Birren B."/>
        </authorList>
    </citation>
    <scope>NUCLEOTIDE SEQUENCE [LARGE SCALE GENOMIC DNA]</scope>
    <source>
        <strain evidence="5 6">CBS 101466</strain>
    </source>
</reference>
<gene>
    <name evidence="5" type="ORF">HMPREF1541_09623</name>
</gene>
<dbReference type="EMBL" id="KB822712">
    <property type="protein sequence ID" value="ETN45790.1"/>
    <property type="molecule type" value="Genomic_DNA"/>
</dbReference>
<dbReference type="SMART" id="SM00674">
    <property type="entry name" value="CENPB"/>
    <property type="match status" value="1"/>
</dbReference>
<dbReference type="PROSITE" id="PS51253">
    <property type="entry name" value="HTH_CENPB"/>
    <property type="match status" value="1"/>
</dbReference>
<dbReference type="Pfam" id="PF03221">
    <property type="entry name" value="HTH_Tnp_Tc5"/>
    <property type="match status" value="1"/>
</dbReference>
<dbReference type="InterPro" id="IPR050863">
    <property type="entry name" value="CenT-Element_Derived"/>
</dbReference>
<protein>
    <recommendedName>
        <fullName evidence="4">HTH CENPB-type domain-containing protein</fullName>
    </recommendedName>
</protein>
<dbReference type="Pfam" id="PF04218">
    <property type="entry name" value="CENP-B_N"/>
    <property type="match status" value="1"/>
</dbReference>
<evidence type="ECO:0000313" key="5">
    <source>
        <dbReference type="EMBL" id="ETN45790.1"/>
    </source>
</evidence>
<dbReference type="Proteomes" id="UP000030752">
    <property type="component" value="Unassembled WGS sequence"/>
</dbReference>
<organism evidence="5 6">
    <name type="scientific">Cyphellophora europaea (strain CBS 101466)</name>
    <name type="common">Phialophora europaea</name>
    <dbReference type="NCBI Taxonomy" id="1220924"/>
    <lineage>
        <taxon>Eukaryota</taxon>
        <taxon>Fungi</taxon>
        <taxon>Dikarya</taxon>
        <taxon>Ascomycota</taxon>
        <taxon>Pezizomycotina</taxon>
        <taxon>Eurotiomycetes</taxon>
        <taxon>Chaetothyriomycetidae</taxon>
        <taxon>Chaetothyriales</taxon>
        <taxon>Cyphellophoraceae</taxon>
        <taxon>Cyphellophora</taxon>
    </lineage>
</organism>
<dbReference type="GeneID" id="19976962"/>
<feature type="compositionally biased region" description="Polar residues" evidence="3">
    <location>
        <begin position="85"/>
        <end position="100"/>
    </location>
</feature>
<evidence type="ECO:0000313" key="6">
    <source>
        <dbReference type="Proteomes" id="UP000030752"/>
    </source>
</evidence>
<dbReference type="InterPro" id="IPR007889">
    <property type="entry name" value="HTH_Psq"/>
</dbReference>
<dbReference type="STRING" id="1220924.W2SAY4"/>
<feature type="region of interest" description="Disordered" evidence="3">
    <location>
        <begin position="235"/>
        <end position="256"/>
    </location>
</feature>
<proteinExistence type="predicted"/>
<accession>W2SAY4</accession>
<dbReference type="InterPro" id="IPR009057">
    <property type="entry name" value="Homeodomain-like_sf"/>
</dbReference>
<dbReference type="VEuPathDB" id="FungiDB:HMPREF1541_09623"/>
<dbReference type="HOGENOM" id="CLU_021861_1_0_1"/>